<feature type="domain" description="ZN622/Rei1/Reh1 zinc finger C2H2-type" evidence="2">
    <location>
        <begin position="210"/>
        <end position="308"/>
    </location>
</feature>
<dbReference type="InterPro" id="IPR040025">
    <property type="entry name" value="Znf622/Rei1/Reh1"/>
</dbReference>
<dbReference type="AlphaFoldDB" id="A0A061QV15"/>
<dbReference type="EMBL" id="GBEZ01024712">
    <property type="protein sequence ID" value="JAC62304.1"/>
    <property type="molecule type" value="Transcribed_RNA"/>
</dbReference>
<dbReference type="InterPro" id="IPR041661">
    <property type="entry name" value="ZN622/Rei1/Reh1_Znf-C2H2"/>
</dbReference>
<evidence type="ECO:0000259" key="2">
    <source>
        <dbReference type="Pfam" id="PF12756"/>
    </source>
</evidence>
<dbReference type="GO" id="GO:0030687">
    <property type="term" value="C:preribosome, large subunit precursor"/>
    <property type="evidence" value="ECO:0007669"/>
    <property type="project" value="TreeGrafter"/>
</dbReference>
<dbReference type="Pfam" id="PF12874">
    <property type="entry name" value="zf-met"/>
    <property type="match status" value="1"/>
</dbReference>
<gene>
    <name evidence="4" type="primary">REI1</name>
    <name evidence="4" type="ORF">TSPGSL018_23728</name>
</gene>
<organism evidence="4">
    <name type="scientific">Tetraselmis sp. GSL018</name>
    <dbReference type="NCBI Taxonomy" id="582737"/>
    <lineage>
        <taxon>Eukaryota</taxon>
        <taxon>Viridiplantae</taxon>
        <taxon>Chlorophyta</taxon>
        <taxon>core chlorophytes</taxon>
        <taxon>Chlorodendrophyceae</taxon>
        <taxon>Chlorodendrales</taxon>
        <taxon>Chlorodendraceae</taxon>
        <taxon>Tetraselmis</taxon>
    </lineage>
</organism>
<accession>A0A061QV15</accession>
<feature type="compositionally biased region" description="Basic and acidic residues" evidence="1">
    <location>
        <begin position="392"/>
        <end position="405"/>
    </location>
</feature>
<feature type="domain" description="C2H2-type" evidence="3">
    <location>
        <begin position="82"/>
        <end position="99"/>
    </location>
</feature>
<reference evidence="4" key="1">
    <citation type="submission" date="2014-05" db="EMBL/GenBank/DDBJ databases">
        <title>The transcriptome of the halophilic microalga Tetraselmis sp. GSL018 isolated from the Great Salt Lake, Utah.</title>
        <authorList>
            <person name="Jinkerson R.E."/>
            <person name="D'Adamo S."/>
            <person name="Posewitz M.C."/>
        </authorList>
    </citation>
    <scope>NUCLEOTIDE SEQUENCE</scope>
    <source>
        <strain evidence="4">GSL018</strain>
    </source>
</reference>
<protein>
    <submittedName>
        <fullName evidence="4">Pre-60S factor REI1</fullName>
    </submittedName>
</protein>
<evidence type="ECO:0000259" key="3">
    <source>
        <dbReference type="Pfam" id="PF12874"/>
    </source>
</evidence>
<feature type="region of interest" description="Disordered" evidence="1">
    <location>
        <begin position="383"/>
        <end position="429"/>
    </location>
</feature>
<dbReference type="InterPro" id="IPR013087">
    <property type="entry name" value="Znf_C2H2_type"/>
</dbReference>
<dbReference type="Pfam" id="PF12756">
    <property type="entry name" value="zf-C2H2_2"/>
    <property type="match status" value="1"/>
</dbReference>
<name>A0A061QV15_9CHLO</name>
<dbReference type="PANTHER" id="PTHR13182:SF8">
    <property type="entry name" value="CYTOPLASMIC 60S SUBUNIT BIOGENESIS FACTOR ZNF622"/>
    <property type="match status" value="1"/>
</dbReference>
<dbReference type="PANTHER" id="PTHR13182">
    <property type="entry name" value="ZINC FINGER PROTEIN 622"/>
    <property type="match status" value="1"/>
</dbReference>
<dbReference type="InterPro" id="IPR036236">
    <property type="entry name" value="Znf_C2H2_sf"/>
</dbReference>
<sequence length="429" mass="48387">MAGVADHGNGFYCSTSGTVFTSKDDLAEHYRSDFHRYNLKRKVAGLPPVTREWFEARKAQLAQSEKEREDAAEQVWICPLTKKKFNSEQTYLAHLRSKKYRELLKRRGLDSAPEPIVQQGQRRQRQPNDTNDLTQVPAERTPSMHKAGYNLKPAVPTRNGHVAKDTTSRISGTAEPPADAEDAGSSSGWETASEEGEGPGSEIHWDPCQSLFDNHLSPSLEANLEYMYKRFGFFIPDAKYLADPEGLVSYLGLKLSEGRVPLYTRGDDPEAKQFQSLHAVQRHMVDTNQCRMAYDGNEEEYEEFYDYGPAEEQDGSPGPLAVAAPEDLQPAGGYELAVVGGGGGVKVLGSREFMHLYRQRPRPSDPRRSVQVGALVAQYRRLGIEDASSTPDRAEKLSQRRAERQQRRHEQRTFMRENVNRNLPRNVPY</sequence>
<evidence type="ECO:0000313" key="4">
    <source>
        <dbReference type="EMBL" id="JAC62304.1"/>
    </source>
</evidence>
<evidence type="ECO:0000256" key="1">
    <source>
        <dbReference type="SAM" id="MobiDB-lite"/>
    </source>
</evidence>
<feature type="region of interest" description="Disordered" evidence="1">
    <location>
        <begin position="109"/>
        <end position="206"/>
    </location>
</feature>
<dbReference type="GO" id="GO:0042273">
    <property type="term" value="P:ribosomal large subunit biogenesis"/>
    <property type="evidence" value="ECO:0007669"/>
    <property type="project" value="TreeGrafter"/>
</dbReference>
<proteinExistence type="predicted"/>
<dbReference type="SUPFAM" id="SSF57667">
    <property type="entry name" value="beta-beta-alpha zinc fingers"/>
    <property type="match status" value="2"/>
</dbReference>